<dbReference type="AlphaFoldDB" id="A0A848D0H5"/>
<evidence type="ECO:0000256" key="1">
    <source>
        <dbReference type="SAM" id="Phobius"/>
    </source>
</evidence>
<evidence type="ECO:0000313" key="2">
    <source>
        <dbReference type="EMBL" id="NMF01156.1"/>
    </source>
</evidence>
<feature type="transmembrane region" description="Helical" evidence="1">
    <location>
        <begin position="58"/>
        <end position="79"/>
    </location>
</feature>
<dbReference type="Proteomes" id="UP000561326">
    <property type="component" value="Unassembled WGS sequence"/>
</dbReference>
<sequence length="81" mass="9323">MPENNELFERMVRMETKIDFILQDRERLDKVEKIAQEALSLSQENGRGIAEDRANKKWLWGIVLSTAGSLVVGLIVFFVTK</sequence>
<name>A0A848D0H5_ANEAE</name>
<keyword evidence="1" id="KW-0472">Membrane</keyword>
<gene>
    <name evidence="2" type="ORF">HF838_23445</name>
</gene>
<protein>
    <submittedName>
        <fullName evidence="2">Holin</fullName>
    </submittedName>
</protein>
<reference evidence="2 3" key="1">
    <citation type="submission" date="2020-04" db="EMBL/GenBank/DDBJ databases">
        <authorList>
            <person name="Hitch T.C.A."/>
            <person name="Wylensek D."/>
            <person name="Clavel T."/>
        </authorList>
    </citation>
    <scope>NUCLEOTIDE SEQUENCE [LARGE SCALE GENOMIC DNA]</scope>
    <source>
        <strain evidence="2 3">WB01_D5_05</strain>
    </source>
</reference>
<organism evidence="2 3">
    <name type="scientific">Aneurinibacillus aneurinilyticus</name>
    <name type="common">Bacillus aneurinolyticus</name>
    <dbReference type="NCBI Taxonomy" id="1391"/>
    <lineage>
        <taxon>Bacteria</taxon>
        <taxon>Bacillati</taxon>
        <taxon>Bacillota</taxon>
        <taxon>Bacilli</taxon>
        <taxon>Bacillales</taxon>
        <taxon>Paenibacillaceae</taxon>
        <taxon>Aneurinibacillus group</taxon>
        <taxon>Aneurinibacillus</taxon>
    </lineage>
</organism>
<comment type="caution">
    <text evidence="2">The sequence shown here is derived from an EMBL/GenBank/DDBJ whole genome shotgun (WGS) entry which is preliminary data.</text>
</comment>
<dbReference type="EMBL" id="JABAGO010000068">
    <property type="protein sequence ID" value="NMF01156.1"/>
    <property type="molecule type" value="Genomic_DNA"/>
</dbReference>
<evidence type="ECO:0000313" key="3">
    <source>
        <dbReference type="Proteomes" id="UP000561326"/>
    </source>
</evidence>
<proteinExistence type="predicted"/>
<accession>A0A848D0H5</accession>
<keyword evidence="1" id="KW-0812">Transmembrane</keyword>
<dbReference type="RefSeq" id="WP_168976593.1">
    <property type="nucleotide sequence ID" value="NZ_JABAGO010000068.1"/>
</dbReference>
<keyword evidence="1" id="KW-1133">Transmembrane helix</keyword>